<reference evidence="1 2" key="1">
    <citation type="journal article" date="2018" name="Front. Plant Sci.">
        <title>Red Clover (Trifolium pratense) and Zigzag Clover (T. medium) - A Picture of Genomic Similarities and Differences.</title>
        <authorList>
            <person name="Dluhosova J."/>
            <person name="Istvanek J."/>
            <person name="Nedelnik J."/>
            <person name="Repkova J."/>
        </authorList>
    </citation>
    <scope>NUCLEOTIDE SEQUENCE [LARGE SCALE GENOMIC DNA]</scope>
    <source>
        <strain evidence="2">cv. 10/8</strain>
        <tissue evidence="1">Leaf</tissue>
    </source>
</reference>
<dbReference type="EMBL" id="LXQA010045621">
    <property type="protein sequence ID" value="MCI01245.1"/>
    <property type="molecule type" value="Genomic_DNA"/>
</dbReference>
<dbReference type="AlphaFoldDB" id="A0A392NRY8"/>
<sequence length="56" mass="6060">PPAYYAHLLAFRARYYLSDAADTSDSGSASGTRNTTNVVAALPSIIESVKDNMFYV</sequence>
<organism evidence="1 2">
    <name type="scientific">Trifolium medium</name>
    <dbReference type="NCBI Taxonomy" id="97028"/>
    <lineage>
        <taxon>Eukaryota</taxon>
        <taxon>Viridiplantae</taxon>
        <taxon>Streptophyta</taxon>
        <taxon>Embryophyta</taxon>
        <taxon>Tracheophyta</taxon>
        <taxon>Spermatophyta</taxon>
        <taxon>Magnoliopsida</taxon>
        <taxon>eudicotyledons</taxon>
        <taxon>Gunneridae</taxon>
        <taxon>Pentapetalae</taxon>
        <taxon>rosids</taxon>
        <taxon>fabids</taxon>
        <taxon>Fabales</taxon>
        <taxon>Fabaceae</taxon>
        <taxon>Papilionoideae</taxon>
        <taxon>50 kb inversion clade</taxon>
        <taxon>NPAAA clade</taxon>
        <taxon>Hologalegina</taxon>
        <taxon>IRL clade</taxon>
        <taxon>Trifolieae</taxon>
        <taxon>Trifolium</taxon>
    </lineage>
</organism>
<evidence type="ECO:0000313" key="2">
    <source>
        <dbReference type="Proteomes" id="UP000265520"/>
    </source>
</evidence>
<evidence type="ECO:0000313" key="1">
    <source>
        <dbReference type="EMBL" id="MCI01245.1"/>
    </source>
</evidence>
<comment type="caution">
    <text evidence="1">The sequence shown here is derived from an EMBL/GenBank/DDBJ whole genome shotgun (WGS) entry which is preliminary data.</text>
</comment>
<accession>A0A392NRY8</accession>
<dbReference type="Gene3D" id="3.30.420.10">
    <property type="entry name" value="Ribonuclease H-like superfamily/Ribonuclease H"/>
    <property type="match status" value="1"/>
</dbReference>
<dbReference type="InterPro" id="IPR036397">
    <property type="entry name" value="RNaseH_sf"/>
</dbReference>
<dbReference type="GO" id="GO:0003676">
    <property type="term" value="F:nucleic acid binding"/>
    <property type="evidence" value="ECO:0007669"/>
    <property type="project" value="InterPro"/>
</dbReference>
<protein>
    <submittedName>
        <fullName evidence="1">Protein argonaute 5-like</fullName>
    </submittedName>
</protein>
<feature type="non-terminal residue" evidence="1">
    <location>
        <position position="1"/>
    </location>
</feature>
<dbReference type="Proteomes" id="UP000265520">
    <property type="component" value="Unassembled WGS sequence"/>
</dbReference>
<keyword evidence="2" id="KW-1185">Reference proteome</keyword>
<name>A0A392NRY8_9FABA</name>
<proteinExistence type="predicted"/>